<evidence type="ECO:0000256" key="2">
    <source>
        <dbReference type="ARBA" id="ARBA00022723"/>
    </source>
</evidence>
<evidence type="ECO:0000256" key="1">
    <source>
        <dbReference type="ARBA" id="ARBA00022722"/>
    </source>
</evidence>
<keyword evidence="8 9" id="KW-0464">Manganese</keyword>
<evidence type="ECO:0000313" key="11">
    <source>
        <dbReference type="Proteomes" id="UP000054092"/>
    </source>
</evidence>
<dbReference type="PANTHER" id="PTHR43219:SF2">
    <property type="entry name" value="CRISPR-ASSOCIATED ENDONUCLEASE CAS1"/>
    <property type="match status" value="1"/>
</dbReference>
<evidence type="ECO:0000256" key="9">
    <source>
        <dbReference type="HAMAP-Rule" id="MF_01470"/>
    </source>
</evidence>
<feature type="binding site" evidence="9">
    <location>
        <position position="219"/>
    </location>
    <ligand>
        <name>Mn(2+)</name>
        <dbReference type="ChEBI" id="CHEBI:29035"/>
    </ligand>
</feature>
<feature type="binding site" evidence="9">
    <location>
        <position position="156"/>
    </location>
    <ligand>
        <name>Mn(2+)</name>
        <dbReference type="ChEBI" id="CHEBI:29035"/>
    </ligand>
</feature>
<dbReference type="GO" id="GO:0046872">
    <property type="term" value="F:metal ion binding"/>
    <property type="evidence" value="ECO:0007669"/>
    <property type="project" value="UniProtKB-UniRule"/>
</dbReference>
<evidence type="ECO:0000313" key="10">
    <source>
        <dbReference type="EMBL" id="KUK78253.1"/>
    </source>
</evidence>
<dbReference type="InterPro" id="IPR019858">
    <property type="entry name" value="CRISPR-assoc_Cas1_HMARI/TNEAP"/>
</dbReference>
<comment type="caution">
    <text evidence="10">The sequence shown here is derived from an EMBL/GenBank/DDBJ whole genome shotgun (WGS) entry which is preliminary data.</text>
</comment>
<dbReference type="Proteomes" id="UP000054092">
    <property type="component" value="Unassembled WGS sequence"/>
</dbReference>
<comment type="subunit">
    <text evidence="9">Homodimer, forms a heterotetramer with a Cas2 homodimer.</text>
</comment>
<accession>A0A101HK76</accession>
<dbReference type="PATRIC" id="fig|1184387.3.peg.215"/>
<dbReference type="GO" id="GO:0016787">
    <property type="term" value="F:hydrolase activity"/>
    <property type="evidence" value="ECO:0007669"/>
    <property type="project" value="UniProtKB-KW"/>
</dbReference>
<dbReference type="NCBIfam" id="TIGR00287">
    <property type="entry name" value="cas1"/>
    <property type="match status" value="1"/>
</dbReference>
<gene>
    <name evidence="9" type="primary">cas1</name>
    <name evidence="10" type="ORF">XD94_1786</name>
</gene>
<dbReference type="Gene3D" id="3.100.10.20">
    <property type="entry name" value="CRISPR-associated endonuclease Cas1, N-terminal domain"/>
    <property type="match status" value="1"/>
</dbReference>
<reference evidence="11" key="1">
    <citation type="journal article" date="2015" name="MBio">
        <title>Genome-Resolved Metagenomic Analysis Reveals Roles for Candidate Phyla and Other Microbial Community Members in Biogeochemical Transformations in Oil Reservoirs.</title>
        <authorList>
            <person name="Hu P."/>
            <person name="Tom L."/>
            <person name="Singh A."/>
            <person name="Thomas B.C."/>
            <person name="Baker B.J."/>
            <person name="Piceno Y.M."/>
            <person name="Andersen G.L."/>
            <person name="Banfield J.F."/>
        </authorList>
    </citation>
    <scope>NUCLEOTIDE SEQUENCE [LARGE SCALE GENOMIC DNA]</scope>
</reference>
<dbReference type="Pfam" id="PF01867">
    <property type="entry name" value="Cas_Cas1"/>
    <property type="match status" value="1"/>
</dbReference>
<dbReference type="InterPro" id="IPR042211">
    <property type="entry name" value="CRISPR-assoc_Cas1_N"/>
</dbReference>
<dbReference type="HAMAP" id="MF_01470">
    <property type="entry name" value="Cas1"/>
    <property type="match status" value="1"/>
</dbReference>
<dbReference type="EMBL" id="LGGP01000396">
    <property type="protein sequence ID" value="KUK78253.1"/>
    <property type="molecule type" value="Genomic_DNA"/>
</dbReference>
<dbReference type="GO" id="GO:0004520">
    <property type="term" value="F:DNA endonuclease activity"/>
    <property type="evidence" value="ECO:0007669"/>
    <property type="project" value="InterPro"/>
</dbReference>
<comment type="function">
    <text evidence="9">CRISPR (clustered regularly interspaced short palindromic repeat), is an adaptive immune system that provides protection against mobile genetic elements (viruses, transposable elements and conjugative plasmids). CRISPR clusters contain spacers, sequences complementary to antecedent mobile elements, and target invading nucleic acids. CRISPR clusters are transcribed and processed into CRISPR RNA (crRNA). Acts as a dsDNA endonuclease. Involved in the integration of spacer DNA into the CRISPR cassette.</text>
</comment>
<keyword evidence="7 9" id="KW-0238">DNA-binding</keyword>
<dbReference type="GO" id="GO:0003677">
    <property type="term" value="F:DNA binding"/>
    <property type="evidence" value="ECO:0007669"/>
    <property type="project" value="UniProtKB-KW"/>
</dbReference>
<proteinExistence type="inferred from homology"/>
<keyword evidence="4 9" id="KW-0378">Hydrolase</keyword>
<dbReference type="GO" id="GO:0043571">
    <property type="term" value="P:maintenance of CRISPR repeat elements"/>
    <property type="evidence" value="ECO:0007669"/>
    <property type="project" value="UniProtKB-UniRule"/>
</dbReference>
<organism evidence="10 11">
    <name type="scientific">Mesotoga prima</name>
    <dbReference type="NCBI Taxonomy" id="1184387"/>
    <lineage>
        <taxon>Bacteria</taxon>
        <taxon>Thermotogati</taxon>
        <taxon>Thermotogota</taxon>
        <taxon>Thermotogae</taxon>
        <taxon>Kosmotogales</taxon>
        <taxon>Kosmotogaceae</taxon>
        <taxon>Mesotoga</taxon>
    </lineage>
</organism>
<keyword evidence="6 9" id="KW-0051">Antiviral defense</keyword>
<name>A0A101HK76_9BACT</name>
<protein>
    <recommendedName>
        <fullName evidence="9">CRISPR-associated endonuclease Cas1</fullName>
        <ecNumber evidence="9">3.1.-.-</ecNumber>
    </recommendedName>
</protein>
<evidence type="ECO:0000256" key="3">
    <source>
        <dbReference type="ARBA" id="ARBA00022759"/>
    </source>
</evidence>
<evidence type="ECO:0000256" key="4">
    <source>
        <dbReference type="ARBA" id="ARBA00022801"/>
    </source>
</evidence>
<evidence type="ECO:0000256" key="7">
    <source>
        <dbReference type="ARBA" id="ARBA00023125"/>
    </source>
</evidence>
<feature type="binding site" evidence="9">
    <location>
        <position position="234"/>
    </location>
    <ligand>
        <name>Mn(2+)</name>
        <dbReference type="ChEBI" id="CHEBI:29035"/>
    </ligand>
</feature>
<evidence type="ECO:0000256" key="8">
    <source>
        <dbReference type="ARBA" id="ARBA00023211"/>
    </source>
</evidence>
<keyword evidence="3 9" id="KW-0255">Endonuclease</keyword>
<dbReference type="PANTHER" id="PTHR43219">
    <property type="entry name" value="CRISPR-ASSOCIATED ENDONUCLEASE CAS1"/>
    <property type="match status" value="1"/>
</dbReference>
<keyword evidence="2 9" id="KW-0479">Metal-binding</keyword>
<dbReference type="AlphaFoldDB" id="A0A101HK76"/>
<comment type="cofactor">
    <cofactor evidence="9">
        <name>Mg(2+)</name>
        <dbReference type="ChEBI" id="CHEBI:18420"/>
    </cofactor>
    <cofactor evidence="9">
        <name>Mn(2+)</name>
        <dbReference type="ChEBI" id="CHEBI:29035"/>
    </cofactor>
</comment>
<dbReference type="EC" id="3.1.-.-" evidence="9"/>
<dbReference type="Gene3D" id="1.20.120.920">
    <property type="entry name" value="CRISPR-associated endonuclease Cas1, C-terminal domain"/>
    <property type="match status" value="1"/>
</dbReference>
<evidence type="ECO:0000256" key="6">
    <source>
        <dbReference type="ARBA" id="ARBA00023118"/>
    </source>
</evidence>
<dbReference type="NCBIfam" id="TIGR03641">
    <property type="entry name" value="cas1_HMARI"/>
    <property type="match status" value="1"/>
</dbReference>
<dbReference type="InterPro" id="IPR042206">
    <property type="entry name" value="CRISPR-assoc_Cas1_C"/>
</dbReference>
<sequence>MKKNFYLFASGQLSRKDNTLLLEREGRRKFIPIEKIESISTFGEIDLNTRLLSFLSQKEVALHVYSHNGWYSGSFVPRKQKVSGKLLVEQVKTFLDPIKRLKLSREFIDGAMHNMLRVLQRSSGKIPGYKDKIEGLKSTRERLQNATGINSVMAVEGAFRQYYYPILAGLTGQEFVTRVRQPPLGILNCMISFGNSLLYTRTLSKIYQTQLDPTVSFLHEPCEMRFSLCLDISEVFKPVIVDRLIMTLLNKAILTEDDFDKEMNSTLLTNEGMKKYVEYFEKFMEETVFHPTLKRKVSYNTLLLTECYKLIRSLLSEEKYKALHMWW</sequence>
<comment type="similarity">
    <text evidence="9">Belongs to the CRISPR-associated endonuclease Cas1 family.</text>
</comment>
<dbReference type="GO" id="GO:0051607">
    <property type="term" value="P:defense response to virus"/>
    <property type="evidence" value="ECO:0007669"/>
    <property type="project" value="UniProtKB-UniRule"/>
</dbReference>
<evidence type="ECO:0000256" key="5">
    <source>
        <dbReference type="ARBA" id="ARBA00022842"/>
    </source>
</evidence>
<keyword evidence="1 9" id="KW-0540">Nuclease</keyword>
<dbReference type="InterPro" id="IPR002729">
    <property type="entry name" value="CRISPR-assoc_Cas1"/>
</dbReference>
<keyword evidence="5 9" id="KW-0460">Magnesium</keyword>